<dbReference type="PANTHER" id="PTHR34069:SF2">
    <property type="entry name" value="BETA-KETOACYL-[ACYL-CARRIER-PROTEIN] SYNTHASE III"/>
    <property type="match status" value="1"/>
</dbReference>
<comment type="pathway">
    <text evidence="9">Lipid metabolism; fatty acid biosynthesis.</text>
</comment>
<dbReference type="SUPFAM" id="SSF53901">
    <property type="entry name" value="Thiolase-like"/>
    <property type="match status" value="1"/>
</dbReference>
<evidence type="ECO:0000256" key="7">
    <source>
        <dbReference type="ARBA" id="ARBA00023160"/>
    </source>
</evidence>
<comment type="subcellular location">
    <subcellularLocation>
        <location evidence="9">Cytoplasm</location>
    </subcellularLocation>
</comment>
<gene>
    <name evidence="9" type="primary">fabH</name>
    <name evidence="12" type="ORF">NPA36_00675</name>
</gene>
<reference evidence="12" key="3">
    <citation type="journal article" date="2023" name="Microbiol. Resour. Announc.">
        <title>Draft Genome Sequence of Granulicatella sp. Strain S8, Isolated from a Marine Fish, Seriola quinqueradiata.</title>
        <authorList>
            <person name="Lee M."/>
            <person name="Farooq A."/>
            <person name="Jeong J.B."/>
            <person name="Jung M.Y."/>
        </authorList>
    </citation>
    <scope>NUCLEOTIDE SEQUENCE</scope>
    <source>
        <strain evidence="12">S8</strain>
    </source>
</reference>
<evidence type="ECO:0000256" key="6">
    <source>
        <dbReference type="ARBA" id="ARBA00023098"/>
    </source>
</evidence>
<evidence type="ECO:0000313" key="12">
    <source>
        <dbReference type="EMBL" id="MCQ9209081.1"/>
    </source>
</evidence>
<dbReference type="InterPro" id="IPR004655">
    <property type="entry name" value="FabH"/>
</dbReference>
<dbReference type="EMBL" id="JANHNZ010000001">
    <property type="protein sequence ID" value="MCQ9209081.1"/>
    <property type="molecule type" value="Genomic_DNA"/>
</dbReference>
<keyword evidence="4 9" id="KW-0808">Transferase</keyword>
<comment type="caution">
    <text evidence="12">The sequence shown here is derived from an EMBL/GenBank/DDBJ whole genome shotgun (WGS) entry which is preliminary data.</text>
</comment>
<feature type="domain" description="Beta-ketoacyl-[acyl-carrier-protein] synthase III N-terminal" evidence="11">
    <location>
        <begin position="105"/>
        <end position="184"/>
    </location>
</feature>
<keyword evidence="13" id="KW-1185">Reference proteome</keyword>
<evidence type="ECO:0000256" key="4">
    <source>
        <dbReference type="ARBA" id="ARBA00022679"/>
    </source>
</evidence>
<dbReference type="NCBIfam" id="NF006829">
    <property type="entry name" value="PRK09352.1"/>
    <property type="match status" value="1"/>
</dbReference>
<keyword evidence="2 9" id="KW-0963">Cytoplasm</keyword>
<dbReference type="InterPro" id="IPR016039">
    <property type="entry name" value="Thiolase-like"/>
</dbReference>
<dbReference type="PANTHER" id="PTHR34069">
    <property type="entry name" value="3-OXOACYL-[ACYL-CARRIER-PROTEIN] SYNTHASE 3"/>
    <property type="match status" value="1"/>
</dbReference>
<reference evidence="12" key="1">
    <citation type="submission" date="2022-07" db="EMBL/GenBank/DDBJ databases">
        <authorList>
            <person name="Jung M.-Y."/>
            <person name="Lee M."/>
        </authorList>
    </citation>
    <scope>NUCLEOTIDE SEQUENCE</scope>
    <source>
        <strain evidence="12">S8</strain>
    </source>
</reference>
<comment type="function">
    <text evidence="9">Catalyzes the condensation reaction of fatty acid synthesis by the addition to an acyl acceptor of two carbons from malonyl-ACP. Catalyzes the first condensation reaction which initiates fatty acid synthesis and may therefore play a role in governing the total rate of fatty acid production. Possesses both acetoacetyl-ACP synthase and acetyl transacylase activities. Its substrate specificity determines the biosynthesis of branched-chain and/or straight-chain of fatty acids.</text>
</comment>
<dbReference type="Gene3D" id="3.40.47.10">
    <property type="match status" value="1"/>
</dbReference>
<accession>A0ABT1WKH2</accession>
<dbReference type="Pfam" id="PF08545">
    <property type="entry name" value="ACP_syn_III"/>
    <property type="match status" value="1"/>
</dbReference>
<dbReference type="CDD" id="cd00830">
    <property type="entry name" value="KAS_III"/>
    <property type="match status" value="1"/>
</dbReference>
<evidence type="ECO:0000256" key="9">
    <source>
        <dbReference type="HAMAP-Rule" id="MF_01815"/>
    </source>
</evidence>
<comment type="domain">
    <text evidence="9">The last Arg residue of the ACP-binding site is essential for the weak association between ACP/AcpP and FabH.</text>
</comment>
<evidence type="ECO:0000256" key="3">
    <source>
        <dbReference type="ARBA" id="ARBA00022516"/>
    </source>
</evidence>
<evidence type="ECO:0000256" key="5">
    <source>
        <dbReference type="ARBA" id="ARBA00022832"/>
    </source>
</evidence>
<evidence type="ECO:0000256" key="2">
    <source>
        <dbReference type="ARBA" id="ARBA00022490"/>
    </source>
</evidence>
<sequence length="316" mass="33876">MGVRWLATGSYLPETRLTNEDWAQKVDTNDQWIRKRTGIQERRWAQEETTSDLCIRAAKKALEKADIDPKQIGIILVATMTPNFSSPALATLVQDAIGASGAYGFDISAACSGFVFATNTLYHLLETSTLPYGLVIGGETMLSSVDWADRSTAILFGDGAGALLVEKTQDNATKLLSYDLHSDGSRALALVAGNRIDSNQKMTMDGRGIFELVVKEVPASIKAACDSAGLELEDVDLFILHQANSRLIESVAKKLSIPLEKFPSNIATLGNTSAASIPLLLDQLIEEKKIILGSGQTLVLSGFGGGLSWGSIVLTV</sequence>
<dbReference type="NCBIfam" id="TIGR00747">
    <property type="entry name" value="fabH"/>
    <property type="match status" value="1"/>
</dbReference>
<dbReference type="RefSeq" id="WP_256944194.1">
    <property type="nucleotide sequence ID" value="NZ_JANHNZ010000001.1"/>
</dbReference>
<evidence type="ECO:0000256" key="1">
    <source>
        <dbReference type="ARBA" id="ARBA00008642"/>
    </source>
</evidence>
<name>A0ABT1WKH2_9LACT</name>
<keyword evidence="5 9" id="KW-0276">Fatty acid metabolism</keyword>
<reference evidence="12" key="2">
    <citation type="journal article" date="2023" name="Curr. Microbiol.">
        <title>Granulicatella seriolae sp. nov., a Novel Facultative Anaerobe Isolated from Yellowtail Marine Fish.</title>
        <authorList>
            <person name="Lee M."/>
            <person name="Choi Y.J."/>
            <person name="Farooq A."/>
            <person name="Jeong J.B."/>
            <person name="Jung M.Y."/>
        </authorList>
    </citation>
    <scope>NUCLEOTIDE SEQUENCE</scope>
    <source>
        <strain evidence="12">S8</strain>
    </source>
</reference>
<comment type="catalytic activity">
    <reaction evidence="9">
        <text>malonyl-[ACP] + acetyl-CoA + H(+) = 3-oxobutanoyl-[ACP] + CO2 + CoA</text>
        <dbReference type="Rhea" id="RHEA:12080"/>
        <dbReference type="Rhea" id="RHEA-COMP:9623"/>
        <dbReference type="Rhea" id="RHEA-COMP:9625"/>
        <dbReference type="ChEBI" id="CHEBI:15378"/>
        <dbReference type="ChEBI" id="CHEBI:16526"/>
        <dbReference type="ChEBI" id="CHEBI:57287"/>
        <dbReference type="ChEBI" id="CHEBI:57288"/>
        <dbReference type="ChEBI" id="CHEBI:78449"/>
        <dbReference type="ChEBI" id="CHEBI:78450"/>
        <dbReference type="EC" id="2.3.1.180"/>
    </reaction>
</comment>
<dbReference type="Pfam" id="PF08541">
    <property type="entry name" value="ACP_syn_III_C"/>
    <property type="match status" value="1"/>
</dbReference>
<keyword evidence="3 9" id="KW-0444">Lipid biosynthesis</keyword>
<keyword evidence="9" id="KW-0511">Multifunctional enzyme</keyword>
<keyword evidence="8 9" id="KW-0012">Acyltransferase</keyword>
<protein>
    <recommendedName>
        <fullName evidence="9">Beta-ketoacyl-[acyl-carrier-protein] synthase III</fullName>
        <shortName evidence="9">Beta-ketoacyl-ACP synthase III</shortName>
        <shortName evidence="9">KAS III</shortName>
        <ecNumber evidence="9">2.3.1.180</ecNumber>
    </recommendedName>
    <alternativeName>
        <fullName evidence="9">3-oxoacyl-[acyl-carrier-protein] synthase 3</fullName>
    </alternativeName>
    <alternativeName>
        <fullName evidence="9">3-oxoacyl-[acyl-carrier-protein] synthase III</fullName>
    </alternativeName>
</protein>
<dbReference type="Proteomes" id="UP001059480">
    <property type="component" value="Unassembled WGS sequence"/>
</dbReference>
<comment type="similarity">
    <text evidence="1 9">Belongs to the thiolase-like superfamily. FabH family.</text>
</comment>
<evidence type="ECO:0000259" key="11">
    <source>
        <dbReference type="Pfam" id="PF08545"/>
    </source>
</evidence>
<comment type="subunit">
    <text evidence="9">Homodimer.</text>
</comment>
<evidence type="ECO:0000313" key="13">
    <source>
        <dbReference type="Proteomes" id="UP001059480"/>
    </source>
</evidence>
<dbReference type="HAMAP" id="MF_01815">
    <property type="entry name" value="FabH"/>
    <property type="match status" value="1"/>
</dbReference>
<keyword evidence="6 9" id="KW-0443">Lipid metabolism</keyword>
<evidence type="ECO:0000259" key="10">
    <source>
        <dbReference type="Pfam" id="PF08541"/>
    </source>
</evidence>
<feature type="domain" description="Beta-ketoacyl-[acyl-carrier-protein] synthase III C-terminal" evidence="10">
    <location>
        <begin position="225"/>
        <end position="315"/>
    </location>
</feature>
<dbReference type="InterPro" id="IPR013751">
    <property type="entry name" value="ACP_syn_III_N"/>
</dbReference>
<organism evidence="12 13">
    <name type="scientific">Granulicatella seriolae</name>
    <dbReference type="NCBI Taxonomy" id="2967226"/>
    <lineage>
        <taxon>Bacteria</taxon>
        <taxon>Bacillati</taxon>
        <taxon>Bacillota</taxon>
        <taxon>Bacilli</taxon>
        <taxon>Lactobacillales</taxon>
        <taxon>Carnobacteriaceae</taxon>
        <taxon>Granulicatella</taxon>
    </lineage>
</organism>
<dbReference type="EC" id="2.3.1.180" evidence="9"/>
<feature type="active site" evidence="9">
    <location>
        <position position="241"/>
    </location>
</feature>
<dbReference type="InterPro" id="IPR013747">
    <property type="entry name" value="ACP_syn_III_C"/>
</dbReference>
<feature type="active site" evidence="9">
    <location>
        <position position="271"/>
    </location>
</feature>
<feature type="region of interest" description="ACP-binding" evidence="9">
    <location>
        <begin position="242"/>
        <end position="246"/>
    </location>
</feature>
<feature type="active site" evidence="9">
    <location>
        <position position="111"/>
    </location>
</feature>
<keyword evidence="7 9" id="KW-0275">Fatty acid biosynthesis</keyword>
<proteinExistence type="inferred from homology"/>
<evidence type="ECO:0000256" key="8">
    <source>
        <dbReference type="ARBA" id="ARBA00023315"/>
    </source>
</evidence>